<dbReference type="PANTHER" id="PTHR46417:SF1">
    <property type="entry name" value="TRNA (GUANINE-N(1)-)-METHYLTRANSFERASE"/>
    <property type="match status" value="1"/>
</dbReference>
<dbReference type="InterPro" id="IPR016009">
    <property type="entry name" value="tRNA_MeTrfase_TRMD/TRM10"/>
</dbReference>
<dbReference type="Proteomes" id="UP000230136">
    <property type="component" value="Unassembled WGS sequence"/>
</dbReference>
<comment type="caution">
    <text evidence="3">The sequence shown here is derived from an EMBL/GenBank/DDBJ whole genome shotgun (WGS) entry which is preliminary data.</text>
</comment>
<dbReference type="GO" id="GO:0052906">
    <property type="term" value="F:tRNA (guanine(37)-N1)-methyltransferase activity"/>
    <property type="evidence" value="ECO:0007669"/>
    <property type="project" value="InterPro"/>
</dbReference>
<feature type="region of interest" description="Disordered" evidence="1">
    <location>
        <begin position="25"/>
        <end position="54"/>
    </location>
</feature>
<proteinExistence type="predicted"/>
<dbReference type="AlphaFoldDB" id="A0A2M8DPX2"/>
<evidence type="ECO:0000256" key="1">
    <source>
        <dbReference type="SAM" id="MobiDB-lite"/>
    </source>
</evidence>
<gene>
    <name evidence="3" type="ORF">CO073_04690</name>
</gene>
<accession>A0A2M8DPX2</accession>
<feature type="domain" description="tRNA methyltransferase TRMD/TRM10-type" evidence="2">
    <location>
        <begin position="2"/>
        <end position="53"/>
    </location>
</feature>
<evidence type="ECO:0000259" key="2">
    <source>
        <dbReference type="Pfam" id="PF01746"/>
    </source>
</evidence>
<evidence type="ECO:0000313" key="3">
    <source>
        <dbReference type="EMBL" id="PJC00982.1"/>
    </source>
</evidence>
<dbReference type="GO" id="GO:0002939">
    <property type="term" value="P:tRNA N1-guanine methylation"/>
    <property type="evidence" value="ECO:0007669"/>
    <property type="project" value="TreeGrafter"/>
</dbReference>
<sequence length="54" mass="6020">MGGELPTQVMIEAISRLVPGVIQDAQSRQQESYRPELGGTNIEHPQYTRPQKIA</sequence>
<dbReference type="InterPro" id="IPR029028">
    <property type="entry name" value="Alpha/beta_knot_MTases"/>
</dbReference>
<dbReference type="SUPFAM" id="SSF75217">
    <property type="entry name" value="alpha/beta knot"/>
    <property type="match status" value="1"/>
</dbReference>
<evidence type="ECO:0000313" key="4">
    <source>
        <dbReference type="Proteomes" id="UP000230136"/>
    </source>
</evidence>
<name>A0A2M8DPX2_9BACT</name>
<dbReference type="InterPro" id="IPR002649">
    <property type="entry name" value="tRNA_m1G_MeTrfase_TrmD"/>
</dbReference>
<dbReference type="PANTHER" id="PTHR46417">
    <property type="entry name" value="TRNA (GUANINE-N(1)-)-METHYLTRANSFERASE"/>
    <property type="match status" value="1"/>
</dbReference>
<protein>
    <recommendedName>
        <fullName evidence="2">tRNA methyltransferase TRMD/TRM10-type domain-containing protein</fullName>
    </recommendedName>
</protein>
<reference evidence="4" key="1">
    <citation type="submission" date="2017-09" db="EMBL/GenBank/DDBJ databases">
        <title>Depth-based differentiation of microbial function through sediment-hosted aquifers and enrichment of novel symbionts in the deep terrestrial subsurface.</title>
        <authorList>
            <person name="Probst A.J."/>
            <person name="Ladd B."/>
            <person name="Jarett J.K."/>
            <person name="Geller-Mcgrath D.E."/>
            <person name="Sieber C.M.K."/>
            <person name="Emerson J.B."/>
            <person name="Anantharaman K."/>
            <person name="Thomas B.C."/>
            <person name="Malmstrom R."/>
            <person name="Stieglmeier M."/>
            <person name="Klingl A."/>
            <person name="Woyke T."/>
            <person name="Ryan C.M."/>
            <person name="Banfield J.F."/>
        </authorList>
    </citation>
    <scope>NUCLEOTIDE SEQUENCE [LARGE SCALE GENOMIC DNA]</scope>
</reference>
<dbReference type="EMBL" id="PFSY01000215">
    <property type="protein sequence ID" value="PJC00982.1"/>
    <property type="molecule type" value="Genomic_DNA"/>
</dbReference>
<dbReference type="InterPro" id="IPR029026">
    <property type="entry name" value="tRNA_m1G_MTases_N"/>
</dbReference>
<dbReference type="Pfam" id="PF01746">
    <property type="entry name" value="tRNA_m1G_MT"/>
    <property type="match status" value="1"/>
</dbReference>
<dbReference type="Gene3D" id="3.40.1280.10">
    <property type="match status" value="1"/>
</dbReference>
<organism evidence="3 4">
    <name type="scientific">Candidatus Komeilibacteria bacterium CG_4_9_14_0_8_um_filter_36_9</name>
    <dbReference type="NCBI Taxonomy" id="1974473"/>
    <lineage>
        <taxon>Bacteria</taxon>
        <taxon>Candidatus Komeiliibacteriota</taxon>
    </lineage>
</organism>
<dbReference type="GO" id="GO:0005829">
    <property type="term" value="C:cytosol"/>
    <property type="evidence" value="ECO:0007669"/>
    <property type="project" value="TreeGrafter"/>
</dbReference>